<reference evidence="1 2" key="1">
    <citation type="submission" date="2018-08" db="EMBL/GenBank/DDBJ databases">
        <title>A genome reference for cultivated species of the human gut microbiota.</title>
        <authorList>
            <person name="Zou Y."/>
            <person name="Xue W."/>
            <person name="Luo G."/>
        </authorList>
    </citation>
    <scope>NUCLEOTIDE SEQUENCE [LARGE SCALE GENOMIC DNA]</scope>
    <source>
        <strain evidence="1 2">AF13-3LB</strain>
    </source>
</reference>
<evidence type="ECO:0000313" key="1">
    <source>
        <dbReference type="EMBL" id="RGW09270.1"/>
    </source>
</evidence>
<accession>A0A395XDB6</accession>
<evidence type="ECO:0000313" key="2">
    <source>
        <dbReference type="Proteomes" id="UP000265970"/>
    </source>
</evidence>
<dbReference type="InterPro" id="IPR036597">
    <property type="entry name" value="Fido-like_dom_sf"/>
</dbReference>
<dbReference type="Gene3D" id="1.10.3290.10">
    <property type="entry name" value="Fido-like domain"/>
    <property type="match status" value="1"/>
</dbReference>
<organism evidence="1 2">
    <name type="scientific">Bifidobacterium pseudolongum</name>
    <dbReference type="NCBI Taxonomy" id="1694"/>
    <lineage>
        <taxon>Bacteria</taxon>
        <taxon>Bacillati</taxon>
        <taxon>Actinomycetota</taxon>
        <taxon>Actinomycetes</taxon>
        <taxon>Bifidobacteriales</taxon>
        <taxon>Bifidobacteriaceae</taxon>
        <taxon>Bifidobacterium</taxon>
    </lineage>
</organism>
<dbReference type="EMBL" id="QRZV01000003">
    <property type="protein sequence ID" value="RGW09270.1"/>
    <property type="molecule type" value="Genomic_DNA"/>
</dbReference>
<comment type="caution">
    <text evidence="1">The sequence shown here is derived from an EMBL/GenBank/DDBJ whole genome shotgun (WGS) entry which is preliminary data.</text>
</comment>
<evidence type="ECO:0008006" key="3">
    <source>
        <dbReference type="Google" id="ProtNLM"/>
    </source>
</evidence>
<dbReference type="Proteomes" id="UP000265970">
    <property type="component" value="Unassembled WGS sequence"/>
</dbReference>
<dbReference type="AlphaFoldDB" id="A0A395XDB6"/>
<name>A0A395XDB6_9BIFI</name>
<dbReference type="RefSeq" id="WP_118239342.1">
    <property type="nucleotide sequence ID" value="NZ_QRZV01000003.1"/>
</dbReference>
<proteinExistence type="predicted"/>
<protein>
    <recommendedName>
        <fullName evidence="3">Cell filamentation protein Fic</fullName>
    </recommendedName>
</protein>
<gene>
    <name evidence="1" type="ORF">DWV92_06325</name>
</gene>
<sequence>MSEPVFDPYLVPGTDLLRNLAGARTQRELAEIKHSLATVRALELMDDLPVPDGTVAQLRSIHRFLFQDVYDWSGRSDHTQNRPRLSRQE</sequence>
<dbReference type="SUPFAM" id="SSF140931">
    <property type="entry name" value="Fic-like"/>
    <property type="match status" value="1"/>
</dbReference>